<name>A0A381ZWS2_9ZZZZ</name>
<gene>
    <name evidence="3" type="ORF">METZ01_LOCUS146544</name>
</gene>
<evidence type="ECO:0000256" key="1">
    <source>
        <dbReference type="ARBA" id="ARBA00022801"/>
    </source>
</evidence>
<dbReference type="InterPro" id="IPR003736">
    <property type="entry name" value="PAAI_dom"/>
</dbReference>
<dbReference type="GO" id="GO:0061522">
    <property type="term" value="F:1,4-dihydroxy-2-naphthoyl-CoA thioesterase activity"/>
    <property type="evidence" value="ECO:0007669"/>
    <property type="project" value="TreeGrafter"/>
</dbReference>
<dbReference type="InterPro" id="IPR006683">
    <property type="entry name" value="Thioestr_dom"/>
</dbReference>
<dbReference type="Pfam" id="PF03061">
    <property type="entry name" value="4HBT"/>
    <property type="match status" value="1"/>
</dbReference>
<reference evidence="3" key="1">
    <citation type="submission" date="2018-05" db="EMBL/GenBank/DDBJ databases">
        <authorList>
            <person name="Lanie J.A."/>
            <person name="Ng W.-L."/>
            <person name="Kazmierczak K.M."/>
            <person name="Andrzejewski T.M."/>
            <person name="Davidsen T.M."/>
            <person name="Wayne K.J."/>
            <person name="Tettelin H."/>
            <person name="Glass J.I."/>
            <person name="Rusch D."/>
            <person name="Podicherti R."/>
            <person name="Tsui H.-C.T."/>
            <person name="Winkler M.E."/>
        </authorList>
    </citation>
    <scope>NUCLEOTIDE SEQUENCE</scope>
</reference>
<dbReference type="Gene3D" id="3.10.129.10">
    <property type="entry name" value="Hotdog Thioesterase"/>
    <property type="match status" value="1"/>
</dbReference>
<dbReference type="CDD" id="cd03443">
    <property type="entry name" value="PaaI_thioesterase"/>
    <property type="match status" value="1"/>
</dbReference>
<organism evidence="3">
    <name type="scientific">marine metagenome</name>
    <dbReference type="NCBI Taxonomy" id="408172"/>
    <lineage>
        <taxon>unclassified sequences</taxon>
        <taxon>metagenomes</taxon>
        <taxon>ecological metagenomes</taxon>
    </lineage>
</organism>
<accession>A0A381ZWS2</accession>
<dbReference type="InterPro" id="IPR029069">
    <property type="entry name" value="HotDog_dom_sf"/>
</dbReference>
<evidence type="ECO:0000259" key="2">
    <source>
        <dbReference type="Pfam" id="PF03061"/>
    </source>
</evidence>
<dbReference type="PANTHER" id="PTHR43240">
    <property type="entry name" value="1,4-DIHYDROXY-2-NAPHTHOYL-COA THIOESTERASE 1"/>
    <property type="match status" value="1"/>
</dbReference>
<sequence>MSLISIEELERLTREKLPFARISKFRTEELKSGRAIVRAPYSNEFLRPGGTISGPIMMGLADFAMYAAVLTRVGVVELALTTNLNINFLHRPQPGDLLAKARLIKLGKHLAVGEVEVYVDGHEDMVAHVTATYSLPPPPSGR</sequence>
<proteinExistence type="predicted"/>
<evidence type="ECO:0000313" key="3">
    <source>
        <dbReference type="EMBL" id="SVA93690.1"/>
    </source>
</evidence>
<protein>
    <recommendedName>
        <fullName evidence="2">Thioesterase domain-containing protein</fullName>
    </recommendedName>
</protein>
<feature type="domain" description="Thioesterase" evidence="2">
    <location>
        <begin position="49"/>
        <end position="123"/>
    </location>
</feature>
<dbReference type="PANTHER" id="PTHR43240:SF10">
    <property type="entry name" value="BLL4964 PROTEIN"/>
    <property type="match status" value="1"/>
</dbReference>
<dbReference type="SUPFAM" id="SSF54637">
    <property type="entry name" value="Thioesterase/thiol ester dehydrase-isomerase"/>
    <property type="match status" value="1"/>
</dbReference>
<dbReference type="NCBIfam" id="TIGR00369">
    <property type="entry name" value="unchar_dom_1"/>
    <property type="match status" value="1"/>
</dbReference>
<dbReference type="AlphaFoldDB" id="A0A381ZWS2"/>
<keyword evidence="1" id="KW-0378">Hydrolase</keyword>
<dbReference type="GO" id="GO:0005829">
    <property type="term" value="C:cytosol"/>
    <property type="evidence" value="ECO:0007669"/>
    <property type="project" value="TreeGrafter"/>
</dbReference>
<dbReference type="EMBL" id="UINC01022966">
    <property type="protein sequence ID" value="SVA93690.1"/>
    <property type="molecule type" value="Genomic_DNA"/>
</dbReference>